<keyword evidence="3" id="KW-1185">Reference proteome</keyword>
<accession>A0A330LS32</accession>
<feature type="domain" description="Hemerythrin-like" evidence="1">
    <location>
        <begin position="2"/>
        <end position="135"/>
    </location>
</feature>
<dbReference type="GO" id="GO:0005886">
    <property type="term" value="C:plasma membrane"/>
    <property type="evidence" value="ECO:0007669"/>
    <property type="project" value="TreeGrafter"/>
</dbReference>
<dbReference type="Proteomes" id="UP000250163">
    <property type="component" value="Chromosome MORIYA"/>
</dbReference>
<reference evidence="3" key="1">
    <citation type="submission" date="2018-05" db="EMBL/GenBank/DDBJ databases">
        <authorList>
            <person name="Cea G.-C."/>
            <person name="William W."/>
        </authorList>
    </citation>
    <scope>NUCLEOTIDE SEQUENCE [LARGE SCALE GENOMIC DNA]</scope>
    <source>
        <strain evidence="3">DB21MT 5</strain>
    </source>
</reference>
<evidence type="ECO:0000259" key="1">
    <source>
        <dbReference type="Pfam" id="PF01814"/>
    </source>
</evidence>
<dbReference type="PANTHER" id="PTHR39966">
    <property type="entry name" value="BLL2471 PROTEIN-RELATED"/>
    <property type="match status" value="1"/>
</dbReference>
<dbReference type="OrthoDB" id="7349010at2"/>
<dbReference type="RefSeq" id="WP_112715088.1">
    <property type="nucleotide sequence ID" value="NZ_LS483250.1"/>
</dbReference>
<proteinExistence type="predicted"/>
<dbReference type="EMBL" id="LS483250">
    <property type="protein sequence ID" value="SQD78791.1"/>
    <property type="molecule type" value="Genomic_DNA"/>
</dbReference>
<organism evidence="2 3">
    <name type="scientific">Moritella yayanosii</name>
    <dbReference type="NCBI Taxonomy" id="69539"/>
    <lineage>
        <taxon>Bacteria</taxon>
        <taxon>Pseudomonadati</taxon>
        <taxon>Pseudomonadota</taxon>
        <taxon>Gammaproteobacteria</taxon>
        <taxon>Alteromonadales</taxon>
        <taxon>Moritellaceae</taxon>
        <taxon>Moritella</taxon>
    </lineage>
</organism>
<sequence length="193" mass="22649">MLSLITKDHEQVELLLNVLIEQLAELESEQQGVNFKLMDDIVNYLRNYIDRYHHPKEDLIYSYYLEHYVEDADMPNRLASEHQSLNFLSRELSHSLNMIQLDSVMSFDTLAVQLRGFVDKQRAHIQYETNVVMPLMAEKFTPDDWCHIEHLWKNGDLQDAQTIAVFNDAYKQLTQRIVTAGFIGEEKEDICLV</sequence>
<evidence type="ECO:0000313" key="2">
    <source>
        <dbReference type="EMBL" id="SQD78791.1"/>
    </source>
</evidence>
<dbReference type="PANTHER" id="PTHR39966:SF1">
    <property type="entry name" value="HEMERYTHRIN-LIKE DOMAIN-CONTAINING PROTEIN"/>
    <property type="match status" value="1"/>
</dbReference>
<dbReference type="InterPro" id="IPR012312">
    <property type="entry name" value="Hemerythrin-like"/>
</dbReference>
<gene>
    <name evidence="2" type="ORF">MORIYA_2313</name>
</gene>
<dbReference type="Gene3D" id="1.20.120.520">
    <property type="entry name" value="nmb1532 protein domain like"/>
    <property type="match status" value="1"/>
</dbReference>
<name>A0A330LS32_9GAMM</name>
<dbReference type="AlphaFoldDB" id="A0A330LS32"/>
<evidence type="ECO:0000313" key="3">
    <source>
        <dbReference type="Proteomes" id="UP000250163"/>
    </source>
</evidence>
<dbReference type="KEGG" id="mya:MORIYA_2313"/>
<dbReference type="Pfam" id="PF01814">
    <property type="entry name" value="Hemerythrin"/>
    <property type="match status" value="1"/>
</dbReference>
<protein>
    <recommendedName>
        <fullName evidence="1">Hemerythrin-like domain-containing protein</fullName>
    </recommendedName>
</protein>